<feature type="signal peptide" evidence="1">
    <location>
        <begin position="1"/>
        <end position="18"/>
    </location>
</feature>
<evidence type="ECO:0000313" key="3">
    <source>
        <dbReference type="Proteomes" id="UP000075320"/>
    </source>
</evidence>
<evidence type="ECO:0000313" key="2">
    <source>
        <dbReference type="EMBL" id="KYG65905.1"/>
    </source>
</evidence>
<gene>
    <name evidence="2" type="ORF">AZI86_02185</name>
</gene>
<comment type="caution">
    <text evidence="2">The sequence shown here is derived from an EMBL/GenBank/DDBJ whole genome shotgun (WGS) entry which is preliminary data.</text>
</comment>
<dbReference type="EMBL" id="LUKE01000001">
    <property type="protein sequence ID" value="KYG65905.1"/>
    <property type="molecule type" value="Genomic_DNA"/>
</dbReference>
<organism evidence="2 3">
    <name type="scientific">Bdellovibrio bacteriovorus</name>
    <dbReference type="NCBI Taxonomy" id="959"/>
    <lineage>
        <taxon>Bacteria</taxon>
        <taxon>Pseudomonadati</taxon>
        <taxon>Bdellovibrionota</taxon>
        <taxon>Bdellovibrionia</taxon>
        <taxon>Bdellovibrionales</taxon>
        <taxon>Pseudobdellovibrionaceae</taxon>
        <taxon>Bdellovibrio</taxon>
    </lineage>
</organism>
<proteinExistence type="predicted"/>
<keyword evidence="1" id="KW-0732">Signal</keyword>
<dbReference type="RefSeq" id="WP_061833465.1">
    <property type="nucleotide sequence ID" value="NZ_LUKE01000001.1"/>
</dbReference>
<reference evidence="2 3" key="1">
    <citation type="submission" date="2016-03" db="EMBL/GenBank/DDBJ databases">
        <authorList>
            <person name="Ploux O."/>
        </authorList>
    </citation>
    <scope>NUCLEOTIDE SEQUENCE [LARGE SCALE GENOMIC DNA]</scope>
    <source>
        <strain evidence="2 3">R0</strain>
    </source>
</reference>
<dbReference type="AlphaFoldDB" id="A0A150WNZ3"/>
<name>A0A150WNZ3_BDEBC</name>
<dbReference type="Proteomes" id="UP000075320">
    <property type="component" value="Unassembled WGS sequence"/>
</dbReference>
<protein>
    <submittedName>
        <fullName evidence="2">Uncharacterized protein</fullName>
    </submittedName>
</protein>
<evidence type="ECO:0000256" key="1">
    <source>
        <dbReference type="SAM" id="SignalP"/>
    </source>
</evidence>
<feature type="chain" id="PRO_5007573427" evidence="1">
    <location>
        <begin position="19"/>
        <end position="115"/>
    </location>
</feature>
<sequence>MKSIIASVVLMMSVAASASSGDLIFVEGHQKGQVADSTSFVGIYNVCYVGNPYAVQTKMRRWLVEDIEKNNTFIKVDKKNKQIIFGYVATKCLDDSLDATPEGCRQWVNIPPCKG</sequence>
<keyword evidence="3" id="KW-1185">Reference proteome</keyword>
<accession>A0A150WNZ3</accession>